<comment type="caution">
    <text evidence="1">The sequence shown here is derived from an EMBL/GenBank/DDBJ whole genome shotgun (WGS) entry which is preliminary data.</text>
</comment>
<dbReference type="GO" id="GO:0004674">
    <property type="term" value="F:protein serine/threonine kinase activity"/>
    <property type="evidence" value="ECO:0007669"/>
    <property type="project" value="UniProtKB-KW"/>
</dbReference>
<sequence>MERNTINDNSIDSVSITDRNQIISVLNTIGTSKASNHMFMPSGGGLDLIGARPSFEKGLVELNLDGTAKIVNPKSLTFHPIGDDPQWWYYRLNTTAFPHSGVYEGNSFEDDDELRFLGEELLEVEQGNYKERFYWDENHLGHDENGREIPLPDTARIVIRANNCGDYVISPKFSAYNHNPRTYDARHNKMNGDTFEQYIKNIVQELIMKD</sequence>
<dbReference type="RefSeq" id="WP_268635711.1">
    <property type="nucleotide sequence ID" value="NZ_JAMDLZ010000003.1"/>
</dbReference>
<keyword evidence="1" id="KW-0808">Transferase</keyword>
<dbReference type="Proteomes" id="UP001527052">
    <property type="component" value="Unassembled WGS sequence"/>
</dbReference>
<keyword evidence="2" id="KW-1185">Reference proteome</keyword>
<proteinExistence type="predicted"/>
<organism evidence="1 2">
    <name type="scientific">Lysinibacillus xylanilyticus</name>
    <dbReference type="NCBI Taxonomy" id="582475"/>
    <lineage>
        <taxon>Bacteria</taxon>
        <taxon>Bacillati</taxon>
        <taxon>Bacillota</taxon>
        <taxon>Bacilli</taxon>
        <taxon>Bacillales</taxon>
        <taxon>Bacillaceae</taxon>
        <taxon>Lysinibacillus</taxon>
    </lineage>
</organism>
<evidence type="ECO:0000313" key="1">
    <source>
        <dbReference type="EMBL" id="MCY9545473.1"/>
    </source>
</evidence>
<name>A0ABT4EIK3_9BACI</name>
<protein>
    <submittedName>
        <fullName evidence="1">Serine/threonine protein kinase</fullName>
    </submittedName>
</protein>
<dbReference type="EMBL" id="JAMDLZ010000003">
    <property type="protein sequence ID" value="MCY9545473.1"/>
    <property type="molecule type" value="Genomic_DNA"/>
</dbReference>
<keyword evidence="1" id="KW-0418">Kinase</keyword>
<reference evidence="1 2" key="1">
    <citation type="submission" date="2022-05" db="EMBL/GenBank/DDBJ databases">
        <title>Genome Sequencing of Bee-Associated Microbes.</title>
        <authorList>
            <person name="Dunlap C."/>
        </authorList>
    </citation>
    <scope>NUCLEOTIDE SEQUENCE [LARGE SCALE GENOMIC DNA]</scope>
    <source>
        <strain evidence="1 2">NRRL BD-083</strain>
    </source>
</reference>
<accession>A0ABT4EIK3</accession>
<evidence type="ECO:0000313" key="2">
    <source>
        <dbReference type="Proteomes" id="UP001527052"/>
    </source>
</evidence>
<keyword evidence="1" id="KW-0723">Serine/threonine-protein kinase</keyword>
<gene>
    <name evidence="1" type="ORF">M5W82_00795</name>
</gene>